<evidence type="ECO:0000313" key="3">
    <source>
        <dbReference type="Proteomes" id="UP000315369"/>
    </source>
</evidence>
<dbReference type="OrthoDB" id="5540951at2"/>
<sequence>MPQKSAILELQDMTRASNTSVAELLRHAKVIASNLKLDEFEAWIDREKNGYPTAQNLPDYRNVPSQLRVVNLVHGSVPVDLGVNNPVAAHFAAAPFPHAISTICQMAASFTSGAVDADLTPEELEFLVELDPEIQRRRPFKRMSAASISAIPEAVRDKLLDWTVVLVKNGVLGEGMVFTQQDRQIASSMTINNFGHTIHGNHGSIAHAENSPGSSVTAATGDAQLRQHIKMSIARTAKREEELSDALQRLADAVNRSRDLPEEKKSEATQQLAYVAEQCSLPADRRPPPTVLKPIVKGLRETLGVSADVLQVWPVVGPIICAALGIVL</sequence>
<name>A0A540WWS1_9BACT</name>
<dbReference type="EMBL" id="VIFM01000100">
    <property type="protein sequence ID" value="TQF13449.1"/>
    <property type="molecule type" value="Genomic_DNA"/>
</dbReference>
<keyword evidence="3" id="KW-1185">Reference proteome</keyword>
<protein>
    <recommendedName>
        <fullName evidence="1">AbiTii domain-containing protein</fullName>
    </recommendedName>
</protein>
<dbReference type="RefSeq" id="WP_141644862.1">
    <property type="nucleotide sequence ID" value="NZ_VIFM01000100.1"/>
</dbReference>
<dbReference type="Proteomes" id="UP000315369">
    <property type="component" value="Unassembled WGS sequence"/>
</dbReference>
<comment type="caution">
    <text evidence="2">The sequence shown here is derived from an EMBL/GenBank/DDBJ whole genome shotgun (WGS) entry which is preliminary data.</text>
</comment>
<dbReference type="AlphaFoldDB" id="A0A540WWS1"/>
<reference evidence="2 3" key="1">
    <citation type="submission" date="2019-06" db="EMBL/GenBank/DDBJ databases">
        <authorList>
            <person name="Livingstone P."/>
            <person name="Whitworth D."/>
        </authorList>
    </citation>
    <scope>NUCLEOTIDE SEQUENCE [LARGE SCALE GENOMIC DNA]</scope>
    <source>
        <strain evidence="2 3">AM401</strain>
    </source>
</reference>
<dbReference type="InterPro" id="IPR041304">
    <property type="entry name" value="AbiTii"/>
</dbReference>
<feature type="domain" description="AbiTii" evidence="1">
    <location>
        <begin position="7"/>
        <end position="190"/>
    </location>
</feature>
<evidence type="ECO:0000259" key="1">
    <source>
        <dbReference type="Pfam" id="PF18864"/>
    </source>
</evidence>
<proteinExistence type="predicted"/>
<dbReference type="Pfam" id="PF18864">
    <property type="entry name" value="AbiTii"/>
    <property type="match status" value="1"/>
</dbReference>
<gene>
    <name evidence="2" type="ORF">FJV41_23965</name>
</gene>
<organism evidence="2 3">
    <name type="scientific">Myxococcus llanfairpwllgwyngyllgogerychwyrndrobwllllantysiliogogogochensis</name>
    <dbReference type="NCBI Taxonomy" id="2590453"/>
    <lineage>
        <taxon>Bacteria</taxon>
        <taxon>Pseudomonadati</taxon>
        <taxon>Myxococcota</taxon>
        <taxon>Myxococcia</taxon>
        <taxon>Myxococcales</taxon>
        <taxon>Cystobacterineae</taxon>
        <taxon>Myxococcaceae</taxon>
        <taxon>Myxococcus</taxon>
    </lineage>
</organism>
<evidence type="ECO:0000313" key="2">
    <source>
        <dbReference type="EMBL" id="TQF13449.1"/>
    </source>
</evidence>
<accession>A0A540WWS1</accession>